<reference evidence="2 3" key="1">
    <citation type="submission" date="2019-09" db="EMBL/GenBank/DDBJ databases">
        <title>Whole-genome sequence of the purple sulfur bacterium Thiohalocapsa marina DSM 19078.</title>
        <authorList>
            <person name="Kyndt J.A."/>
            <person name="Meyer T.E."/>
        </authorList>
    </citation>
    <scope>NUCLEOTIDE SEQUENCE [LARGE SCALE GENOMIC DNA]</scope>
    <source>
        <strain evidence="2 3">DSM 19078</strain>
    </source>
</reference>
<proteinExistence type="predicted"/>
<sequence>MSIASRTRVLVTPGLLCAALLMPLQTAAVDLSLHGFGTLAASRSSDGSAEPVRDLSQPSGITDAWSLTSDSLIGLQGNLRFSPTLEAVVQGISRYRYDGTYTPEITWAFVGFSPDPVWTLRAGRLGTEFYMLSDSRWVGYSFNTVRPPSDYYGTLPFNYVDGMDLAVTHPFAGGLLKGKLFGGESREQSPFGDLRFDLDGSLLLGGYVEYYLGDLQARIVHVGVRFANDLPLDAFYRTLPAATANELRVADRWSQFSSLGIVHDRGPLQTQFMLSRTHNDHGTFQDTWAGYLALNYRIGDWTPFIGLSMVKSEAKDLKHPIPGVTDLYQADFHSDHRTLLIGTRWDFRPNMALKAQVDLIRGSPDSIFLFRQETPDWDGSMNLFTLSLDVVF</sequence>
<evidence type="ECO:0000256" key="1">
    <source>
        <dbReference type="SAM" id="SignalP"/>
    </source>
</evidence>
<comment type="caution">
    <text evidence="2">The sequence shown here is derived from an EMBL/GenBank/DDBJ whole genome shotgun (WGS) entry which is preliminary data.</text>
</comment>
<dbReference type="RefSeq" id="WP_150091997.1">
    <property type="nucleotide sequence ID" value="NZ_JBFUOH010000001.1"/>
</dbReference>
<dbReference type="EMBL" id="VWXX01000007">
    <property type="protein sequence ID" value="KAA6185837.1"/>
    <property type="molecule type" value="Genomic_DNA"/>
</dbReference>
<keyword evidence="3" id="KW-1185">Reference proteome</keyword>
<organism evidence="2 3">
    <name type="scientific">Thiohalocapsa marina</name>
    <dbReference type="NCBI Taxonomy" id="424902"/>
    <lineage>
        <taxon>Bacteria</taxon>
        <taxon>Pseudomonadati</taxon>
        <taxon>Pseudomonadota</taxon>
        <taxon>Gammaproteobacteria</taxon>
        <taxon>Chromatiales</taxon>
        <taxon>Chromatiaceae</taxon>
        <taxon>Thiohalocapsa</taxon>
    </lineage>
</organism>
<feature type="chain" id="PRO_5024455430" description="Porin" evidence="1">
    <location>
        <begin position="28"/>
        <end position="392"/>
    </location>
</feature>
<keyword evidence="1" id="KW-0732">Signal</keyword>
<dbReference type="InterPro" id="IPR023614">
    <property type="entry name" value="Porin_dom_sf"/>
</dbReference>
<name>A0A5M8FM79_9GAMM</name>
<dbReference type="Gene3D" id="2.40.160.10">
    <property type="entry name" value="Porin"/>
    <property type="match status" value="1"/>
</dbReference>
<dbReference type="SUPFAM" id="SSF56935">
    <property type="entry name" value="Porins"/>
    <property type="match status" value="1"/>
</dbReference>
<gene>
    <name evidence="2" type="ORF">F2Q65_07510</name>
</gene>
<evidence type="ECO:0008006" key="4">
    <source>
        <dbReference type="Google" id="ProtNLM"/>
    </source>
</evidence>
<feature type="signal peptide" evidence="1">
    <location>
        <begin position="1"/>
        <end position="27"/>
    </location>
</feature>
<dbReference type="OrthoDB" id="197869at2"/>
<protein>
    <recommendedName>
        <fullName evidence="4">Porin</fullName>
    </recommendedName>
</protein>
<dbReference type="AlphaFoldDB" id="A0A5M8FM79"/>
<accession>A0A5M8FM79</accession>
<evidence type="ECO:0000313" key="2">
    <source>
        <dbReference type="EMBL" id="KAA6185837.1"/>
    </source>
</evidence>
<dbReference type="Proteomes" id="UP000322981">
    <property type="component" value="Unassembled WGS sequence"/>
</dbReference>
<evidence type="ECO:0000313" key="3">
    <source>
        <dbReference type="Proteomes" id="UP000322981"/>
    </source>
</evidence>